<dbReference type="eggNOG" id="COG1561">
    <property type="taxonomic scope" value="Bacteria"/>
</dbReference>
<evidence type="ECO:0000259" key="8">
    <source>
        <dbReference type="Pfam" id="PF03755"/>
    </source>
</evidence>
<dbReference type="PANTHER" id="PTHR30636">
    <property type="entry name" value="UPF0701 PROTEIN YICC"/>
    <property type="match status" value="1"/>
</dbReference>
<dbReference type="OrthoDB" id="9771229at2"/>
<evidence type="ECO:0000256" key="3">
    <source>
        <dbReference type="ARBA" id="ARBA00022759"/>
    </source>
</evidence>
<dbReference type="AlphaFoldDB" id="A0A0A0EBH0"/>
<evidence type="ECO:0000256" key="1">
    <source>
        <dbReference type="ARBA" id="ARBA00001968"/>
    </source>
</evidence>
<evidence type="ECO:0008006" key="12">
    <source>
        <dbReference type="Google" id="ProtNLM"/>
    </source>
</evidence>
<keyword evidence="6" id="KW-0175">Coiled coil</keyword>
<comment type="similarity">
    <text evidence="5">Belongs to the YicC/YloC family.</text>
</comment>
<feature type="domain" description="Endoribonuclease YicC-like N-terminal" evidence="8">
    <location>
        <begin position="3"/>
        <end position="158"/>
    </location>
</feature>
<evidence type="ECO:0000313" key="11">
    <source>
        <dbReference type="Proteomes" id="UP000030004"/>
    </source>
</evidence>
<dbReference type="EMBL" id="AQQX01000011">
    <property type="protein sequence ID" value="KGM47433.1"/>
    <property type="molecule type" value="Genomic_DNA"/>
</dbReference>
<dbReference type="InterPro" id="IPR013551">
    <property type="entry name" value="YicC-like_C"/>
</dbReference>
<dbReference type="InterPro" id="IPR005229">
    <property type="entry name" value="YicC/YloC-like"/>
</dbReference>
<comment type="cofactor">
    <cofactor evidence="1">
        <name>a divalent metal cation</name>
        <dbReference type="ChEBI" id="CHEBI:60240"/>
    </cofactor>
</comment>
<accession>A0A0A0EBH0</accession>
<gene>
    <name evidence="10" type="ORF">ATO9_18740</name>
</gene>
<evidence type="ECO:0000259" key="9">
    <source>
        <dbReference type="Pfam" id="PF08340"/>
    </source>
</evidence>
<evidence type="ECO:0000256" key="4">
    <source>
        <dbReference type="ARBA" id="ARBA00022801"/>
    </source>
</evidence>
<keyword evidence="2" id="KW-0540">Nuclease</keyword>
<evidence type="ECO:0000256" key="2">
    <source>
        <dbReference type="ARBA" id="ARBA00022722"/>
    </source>
</evidence>
<dbReference type="Proteomes" id="UP000030004">
    <property type="component" value="Unassembled WGS sequence"/>
</dbReference>
<proteinExistence type="inferred from homology"/>
<keyword evidence="11" id="KW-1185">Reference proteome</keyword>
<organism evidence="10 11">
    <name type="scientific">Pseudooceanicola atlanticus</name>
    <dbReference type="NCBI Taxonomy" id="1461694"/>
    <lineage>
        <taxon>Bacteria</taxon>
        <taxon>Pseudomonadati</taxon>
        <taxon>Pseudomonadota</taxon>
        <taxon>Alphaproteobacteria</taxon>
        <taxon>Rhodobacterales</taxon>
        <taxon>Paracoccaceae</taxon>
        <taxon>Pseudooceanicola</taxon>
    </lineage>
</organism>
<dbReference type="STRING" id="1461694.ATO9_18740"/>
<reference evidence="10 11" key="1">
    <citation type="journal article" date="2015" name="Antonie Van Leeuwenhoek">
        <title>Pseudooceanicola atlanticus gen. nov. sp. nov., isolated from surface seawater of the Atlantic Ocean and reclassification of Oceanicola batsensis, Oceanicola marinus, Oceanicola nitratireducens, Oceanicola nanhaiensis, Oceanicola antarcticus and Oceanicola flagellatus, as Pseudooceanicola batsensis comb. nov., Pseudooceanicola marinus comb. nov., Pseudooceanicola nitratireducens comb. nov., Pseudooceanicola nanhaiensis comb. nov., Pseudooceanicola antarcticus comb. nov., and Pseudooceanicola flagellatus comb. nov.</title>
        <authorList>
            <person name="Lai Q."/>
            <person name="Li G."/>
            <person name="Liu X."/>
            <person name="Du Y."/>
            <person name="Sun F."/>
            <person name="Shao Z."/>
        </authorList>
    </citation>
    <scope>NUCLEOTIDE SEQUENCE [LARGE SCALE GENOMIC DNA]</scope>
    <source>
        <strain evidence="10 11">22II-s11g</strain>
    </source>
</reference>
<comment type="caution">
    <text evidence="10">The sequence shown here is derived from an EMBL/GenBank/DDBJ whole genome shotgun (WGS) entry which is preliminary data.</text>
</comment>
<dbReference type="PANTHER" id="PTHR30636:SF3">
    <property type="entry name" value="UPF0701 PROTEIN YICC"/>
    <property type="match status" value="1"/>
</dbReference>
<dbReference type="Pfam" id="PF08340">
    <property type="entry name" value="YicC-like_C"/>
    <property type="match status" value="1"/>
</dbReference>
<name>A0A0A0EBH0_9RHOB</name>
<sequence length="296" mass="32078">MHHSMTGFAAGQGSKGPHSWSWDLRSVNAKGLDIRIRVPDWLTGLESQLKSRLTEAVARGNVTLGLRITREDSHGGLALNTHVLDQVMNALTAVEDTAMQRGVSLAPSTPTDILAMRGVLETAVEEDDVEALTATLLADFAPVLDSFLAMRAGEGRALCDLLMGHLDRIEALVGEATELLDTRRADMQAALHAALARVKEAEIQADEQRLAQELALIAVKADVTEELDRLTAHVAAGRALLQDDGPAGRKLDFLSQEFNREANTLCSKSQHKGLTAIGLELKAVIEQMREQVQNLE</sequence>
<evidence type="ECO:0000256" key="6">
    <source>
        <dbReference type="SAM" id="Coils"/>
    </source>
</evidence>
<evidence type="ECO:0000256" key="7">
    <source>
        <dbReference type="SAM" id="MobiDB-lite"/>
    </source>
</evidence>
<keyword evidence="3" id="KW-0255">Endonuclease</keyword>
<evidence type="ECO:0000313" key="10">
    <source>
        <dbReference type="EMBL" id="KGM47433.1"/>
    </source>
</evidence>
<dbReference type="InterPro" id="IPR013527">
    <property type="entry name" value="YicC-like_N"/>
</dbReference>
<dbReference type="NCBIfam" id="TIGR00255">
    <property type="entry name" value="YicC/YloC family endoribonuclease"/>
    <property type="match status" value="1"/>
</dbReference>
<feature type="coiled-coil region" evidence="6">
    <location>
        <begin position="184"/>
        <end position="211"/>
    </location>
</feature>
<dbReference type="Pfam" id="PF03755">
    <property type="entry name" value="YicC-like_N"/>
    <property type="match status" value="1"/>
</dbReference>
<dbReference type="GO" id="GO:0004521">
    <property type="term" value="F:RNA endonuclease activity"/>
    <property type="evidence" value="ECO:0007669"/>
    <property type="project" value="InterPro"/>
</dbReference>
<dbReference type="GO" id="GO:0016787">
    <property type="term" value="F:hydrolase activity"/>
    <property type="evidence" value="ECO:0007669"/>
    <property type="project" value="UniProtKB-KW"/>
</dbReference>
<feature type="domain" description="Endoribonuclease YicC-like C-terminal" evidence="9">
    <location>
        <begin position="182"/>
        <end position="296"/>
    </location>
</feature>
<protein>
    <recommendedName>
        <fullName evidence="12">YicC family protein</fullName>
    </recommendedName>
</protein>
<keyword evidence="4" id="KW-0378">Hydrolase</keyword>
<evidence type="ECO:0000256" key="5">
    <source>
        <dbReference type="ARBA" id="ARBA00035648"/>
    </source>
</evidence>
<feature type="region of interest" description="Disordered" evidence="7">
    <location>
        <begin position="1"/>
        <end position="20"/>
    </location>
</feature>